<sequence>MTIRVSFEESGEDFVCFKEMTHSHRPERNLIEEYHPTAGRYLPEPPSPEPPILDIVEVEPFDFEFDVNVDMAP</sequence>
<evidence type="ECO:0000313" key="2">
    <source>
        <dbReference type="Proteomes" id="UP000076798"/>
    </source>
</evidence>
<gene>
    <name evidence="1" type="ORF">SISSUDRAFT_1052643</name>
</gene>
<organism evidence="1 2">
    <name type="scientific">Sistotremastrum suecicum HHB10207 ss-3</name>
    <dbReference type="NCBI Taxonomy" id="1314776"/>
    <lineage>
        <taxon>Eukaryota</taxon>
        <taxon>Fungi</taxon>
        <taxon>Dikarya</taxon>
        <taxon>Basidiomycota</taxon>
        <taxon>Agaricomycotina</taxon>
        <taxon>Agaricomycetes</taxon>
        <taxon>Sistotremastrales</taxon>
        <taxon>Sistotremastraceae</taxon>
        <taxon>Sistotremastrum</taxon>
    </lineage>
</organism>
<dbReference type="EMBL" id="KV428176">
    <property type="protein sequence ID" value="KZT34551.1"/>
    <property type="molecule type" value="Genomic_DNA"/>
</dbReference>
<name>A0A165ZR20_9AGAM</name>
<dbReference type="AlphaFoldDB" id="A0A165ZR20"/>
<dbReference type="Proteomes" id="UP000076798">
    <property type="component" value="Unassembled WGS sequence"/>
</dbReference>
<reference evidence="1 2" key="1">
    <citation type="journal article" date="2016" name="Mol. Biol. Evol.">
        <title>Comparative Genomics of Early-Diverging Mushroom-Forming Fungi Provides Insights into the Origins of Lignocellulose Decay Capabilities.</title>
        <authorList>
            <person name="Nagy L.G."/>
            <person name="Riley R."/>
            <person name="Tritt A."/>
            <person name="Adam C."/>
            <person name="Daum C."/>
            <person name="Floudas D."/>
            <person name="Sun H."/>
            <person name="Yadav J.S."/>
            <person name="Pangilinan J."/>
            <person name="Larsson K.H."/>
            <person name="Matsuura K."/>
            <person name="Barry K."/>
            <person name="Labutti K."/>
            <person name="Kuo R."/>
            <person name="Ohm R.A."/>
            <person name="Bhattacharya S.S."/>
            <person name="Shirouzu T."/>
            <person name="Yoshinaga Y."/>
            <person name="Martin F.M."/>
            <person name="Grigoriev I.V."/>
            <person name="Hibbett D.S."/>
        </authorList>
    </citation>
    <scope>NUCLEOTIDE SEQUENCE [LARGE SCALE GENOMIC DNA]</scope>
    <source>
        <strain evidence="1 2">HHB10207 ss-3</strain>
    </source>
</reference>
<evidence type="ECO:0000313" key="1">
    <source>
        <dbReference type="EMBL" id="KZT34551.1"/>
    </source>
</evidence>
<protein>
    <submittedName>
        <fullName evidence="1">Uncharacterized protein</fullName>
    </submittedName>
</protein>
<accession>A0A165ZR20</accession>
<keyword evidence="2" id="KW-1185">Reference proteome</keyword>
<proteinExistence type="predicted"/>